<feature type="transmembrane region" description="Helical" evidence="12">
    <location>
        <begin position="524"/>
        <end position="544"/>
    </location>
</feature>
<feature type="transmembrane region" description="Helical" evidence="12">
    <location>
        <begin position="36"/>
        <end position="58"/>
    </location>
</feature>
<dbReference type="AlphaFoldDB" id="A0A8J7J8F9"/>
<dbReference type="NCBIfam" id="NF003962">
    <property type="entry name" value="PRK05454.2-5"/>
    <property type="match status" value="1"/>
</dbReference>
<comment type="pathway">
    <text evidence="2">Glycan metabolism; osmoregulated periplasmic glucan (OPG) biosynthesis.</text>
</comment>
<comment type="similarity">
    <text evidence="3">Belongs to the glycosyltransferase 2 family. OpgH subfamily.</text>
</comment>
<keyword evidence="7" id="KW-0328">Glycosyltransferase</keyword>
<evidence type="ECO:0000256" key="2">
    <source>
        <dbReference type="ARBA" id="ARBA00005001"/>
    </source>
</evidence>
<feature type="domain" description="Glycosyltransferase 2-like" evidence="13">
    <location>
        <begin position="211"/>
        <end position="430"/>
    </location>
</feature>
<dbReference type="PANTHER" id="PTHR43867">
    <property type="entry name" value="CELLULOSE SYNTHASE CATALYTIC SUBUNIT A [UDP-FORMING]"/>
    <property type="match status" value="1"/>
</dbReference>
<evidence type="ECO:0000256" key="4">
    <source>
        <dbReference type="ARBA" id="ARBA00020585"/>
    </source>
</evidence>
<keyword evidence="15" id="KW-1185">Reference proteome</keyword>
<dbReference type="InterPro" id="IPR001173">
    <property type="entry name" value="Glyco_trans_2-like"/>
</dbReference>
<evidence type="ECO:0000313" key="14">
    <source>
        <dbReference type="EMBL" id="MBI1495300.1"/>
    </source>
</evidence>
<feature type="transmembrane region" description="Helical" evidence="12">
    <location>
        <begin position="426"/>
        <end position="448"/>
    </location>
</feature>
<evidence type="ECO:0000313" key="15">
    <source>
        <dbReference type="Proteomes" id="UP000640583"/>
    </source>
</evidence>
<feature type="transmembrane region" description="Helical" evidence="12">
    <location>
        <begin position="386"/>
        <end position="406"/>
    </location>
</feature>
<dbReference type="SUPFAM" id="SSF53448">
    <property type="entry name" value="Nucleotide-diphospho-sugar transferases"/>
    <property type="match status" value="1"/>
</dbReference>
<evidence type="ECO:0000256" key="6">
    <source>
        <dbReference type="ARBA" id="ARBA00022519"/>
    </source>
</evidence>
<gene>
    <name evidence="14" type="primary">mdoH</name>
    <name evidence="14" type="ORF">H1D41_16785</name>
</gene>
<evidence type="ECO:0000256" key="8">
    <source>
        <dbReference type="ARBA" id="ARBA00022679"/>
    </source>
</evidence>
<dbReference type="Pfam" id="PF13632">
    <property type="entry name" value="Glyco_trans_2_3"/>
    <property type="match status" value="1"/>
</dbReference>
<evidence type="ECO:0000256" key="7">
    <source>
        <dbReference type="ARBA" id="ARBA00022676"/>
    </source>
</evidence>
<keyword evidence="8" id="KW-0808">Transferase</keyword>
<dbReference type="GO" id="GO:0016758">
    <property type="term" value="F:hexosyltransferase activity"/>
    <property type="evidence" value="ECO:0007669"/>
    <property type="project" value="TreeGrafter"/>
</dbReference>
<dbReference type="PANTHER" id="PTHR43867:SF5">
    <property type="entry name" value="GLUCANS BIOSYNTHESIS GLUCOSYLTRANSFERASE H"/>
    <property type="match status" value="1"/>
</dbReference>
<evidence type="ECO:0000256" key="1">
    <source>
        <dbReference type="ARBA" id="ARBA00004429"/>
    </source>
</evidence>
<dbReference type="NCBIfam" id="NF003958">
    <property type="entry name" value="PRK05454.2-1"/>
    <property type="match status" value="1"/>
</dbReference>
<dbReference type="InterPro" id="IPR050321">
    <property type="entry name" value="Glycosyltr_2/OpgH_subfam"/>
</dbReference>
<keyword evidence="11 12" id="KW-0472">Membrane</keyword>
<organism evidence="14 15">
    <name type="scientific">Halocynthiibacter styelae</name>
    <dbReference type="NCBI Taxonomy" id="2761955"/>
    <lineage>
        <taxon>Bacteria</taxon>
        <taxon>Pseudomonadati</taxon>
        <taxon>Pseudomonadota</taxon>
        <taxon>Alphaproteobacteria</taxon>
        <taxon>Rhodobacterales</taxon>
        <taxon>Paracoccaceae</taxon>
        <taxon>Halocynthiibacter</taxon>
    </lineage>
</organism>
<sequence>MPAPAPLKMPVQNLRAHFGDADAPGWRRTRARLWKYATFPPAILTTTLLLSAFTDWLATGGLGWLEYLLITLVGITFFWISLSVSTATLGLLGLWLRKKRGVIHAPVTPLNVALLVPVYNENPSDVFGNAAAMLTELKTQDAAHAFSLFVLSDTRDEAIAEEELRAFAQLRASLSLECEIYYRRRETNADRKTGNLADWVEGWGDDYDAMLVLDADSLMSGEAIIALADELSRDPSAGLIQSAPELIGAETLFARLQQFSGTTYGGPLATGLAMWSNRESNYWGHNAIIRTRAFASCAGLPRLRGLLGKDRLIMSHDYVEAGLLRRAGWAVRFLPAIKGSFEETPPTLVDYALRDRRWCQGNLQHLRILGARGLHPVSRFHMLHGAISYLLSPAWFLLLLIWALLANGEGKNVITYFSAANPNMPIWPYMSTVNSILILLFMYAMLLAPKVIGALTVWFQPQVRADYGGQRQFAISFVAEVICSVLYAPIMMVQQTVAVLRTAVGLREQWTPQRREAGSYPLMTLMKFHLLETLCGTALMAGIIGGLVSLWLLPIAISLCFAVPLSALSGLNFSARNWPHLGTPIEFAAPQIITLAKHRRAELRKALNKVPEAAE</sequence>
<evidence type="ECO:0000256" key="5">
    <source>
        <dbReference type="ARBA" id="ARBA00022475"/>
    </source>
</evidence>
<reference evidence="14" key="1">
    <citation type="submission" date="2020-10" db="EMBL/GenBank/DDBJ databases">
        <title>Paenihalocynthiibacter styelae gen. nov., sp. nov., isolated from stalked sea squirt Styela clava.</title>
        <authorList>
            <person name="Kim Y.-O."/>
            <person name="Yoon J.-H."/>
        </authorList>
    </citation>
    <scope>NUCLEOTIDE SEQUENCE</scope>
    <source>
        <strain evidence="14">MYP1-1</strain>
    </source>
</reference>
<accession>A0A8J7J8F9</accession>
<dbReference type="Gene3D" id="3.90.550.10">
    <property type="entry name" value="Spore Coat Polysaccharide Biosynthesis Protein SpsA, Chain A"/>
    <property type="match status" value="1"/>
</dbReference>
<keyword evidence="9 12" id="KW-0812">Transmembrane</keyword>
<dbReference type="EMBL" id="JADCKQ010000017">
    <property type="protein sequence ID" value="MBI1495300.1"/>
    <property type="molecule type" value="Genomic_DNA"/>
</dbReference>
<dbReference type="Proteomes" id="UP000640583">
    <property type="component" value="Unassembled WGS sequence"/>
</dbReference>
<comment type="subcellular location">
    <subcellularLocation>
        <location evidence="1">Cell inner membrane</location>
        <topology evidence="1">Multi-pass membrane protein</topology>
    </subcellularLocation>
</comment>
<evidence type="ECO:0000259" key="13">
    <source>
        <dbReference type="Pfam" id="PF13632"/>
    </source>
</evidence>
<evidence type="ECO:0000256" key="12">
    <source>
        <dbReference type="SAM" id="Phobius"/>
    </source>
</evidence>
<evidence type="ECO:0000256" key="9">
    <source>
        <dbReference type="ARBA" id="ARBA00022692"/>
    </source>
</evidence>
<keyword evidence="6" id="KW-0997">Cell inner membrane</keyword>
<name>A0A8J7J8F9_9RHOB</name>
<proteinExistence type="inferred from homology"/>
<dbReference type="InterPro" id="IPR029044">
    <property type="entry name" value="Nucleotide-diphossugar_trans"/>
</dbReference>
<evidence type="ECO:0000256" key="11">
    <source>
        <dbReference type="ARBA" id="ARBA00023136"/>
    </source>
</evidence>
<evidence type="ECO:0000256" key="3">
    <source>
        <dbReference type="ARBA" id="ARBA00009337"/>
    </source>
</evidence>
<evidence type="ECO:0000256" key="10">
    <source>
        <dbReference type="ARBA" id="ARBA00022989"/>
    </source>
</evidence>
<protein>
    <recommendedName>
        <fullName evidence="4">Glucans biosynthesis glucosyltransferase H</fullName>
    </recommendedName>
</protein>
<dbReference type="GO" id="GO:0005886">
    <property type="term" value="C:plasma membrane"/>
    <property type="evidence" value="ECO:0007669"/>
    <property type="project" value="UniProtKB-SubCell"/>
</dbReference>
<feature type="transmembrane region" description="Helical" evidence="12">
    <location>
        <begin position="64"/>
        <end position="96"/>
    </location>
</feature>
<comment type="caution">
    <text evidence="14">The sequence shown here is derived from an EMBL/GenBank/DDBJ whole genome shotgun (WGS) entry which is preliminary data.</text>
</comment>
<keyword evidence="10 12" id="KW-1133">Transmembrane helix</keyword>
<keyword evidence="5" id="KW-1003">Cell membrane</keyword>